<evidence type="ECO:0000313" key="2">
    <source>
        <dbReference type="EMBL" id="KXL52949.1"/>
    </source>
</evidence>
<dbReference type="Proteomes" id="UP000070539">
    <property type="component" value="Unassembled WGS sequence"/>
</dbReference>
<dbReference type="EMBL" id="LRVM01000004">
    <property type="protein sequence ID" value="KXL52949.1"/>
    <property type="molecule type" value="Genomic_DNA"/>
</dbReference>
<evidence type="ECO:0000259" key="1">
    <source>
        <dbReference type="PROSITE" id="PS50943"/>
    </source>
</evidence>
<dbReference type="PROSITE" id="PS50943">
    <property type="entry name" value="HTH_CROC1"/>
    <property type="match status" value="1"/>
</dbReference>
<protein>
    <recommendedName>
        <fullName evidence="1">HTH cro/C1-type domain-containing protein</fullName>
    </recommendedName>
</protein>
<accession>A0A136WF26</accession>
<feature type="domain" description="HTH cro/C1-type" evidence="1">
    <location>
        <begin position="3"/>
        <end position="46"/>
    </location>
</feature>
<dbReference type="Gene3D" id="1.10.260.40">
    <property type="entry name" value="lambda repressor-like DNA-binding domains"/>
    <property type="match status" value="1"/>
</dbReference>
<name>A0A136WF26_9FIRM</name>
<reference evidence="2 3" key="1">
    <citation type="submission" date="2016-01" db="EMBL/GenBank/DDBJ databases">
        <title>Genome sequence of Clostridium neopropionicum X4, DSM-3847.</title>
        <authorList>
            <person name="Poehlein A."/>
            <person name="Beck M.H."/>
            <person name="Bengelsdorf F.R."/>
            <person name="Daniel R."/>
            <person name="Duerre P."/>
        </authorList>
    </citation>
    <scope>NUCLEOTIDE SEQUENCE [LARGE SCALE GENOMIC DNA]</scope>
    <source>
        <strain evidence="2 3">DSM-3847</strain>
    </source>
</reference>
<dbReference type="InterPro" id="IPR001387">
    <property type="entry name" value="Cro/C1-type_HTH"/>
</dbReference>
<sequence>MLQANLSVKANIRLSHVSDIELGKAKIMFATFTPIAEALKISADVLLRPAIPQVNNLYQNEFAEILGNCTPDGIDAIIKIVKKLKTTMHSNKMYMLFNRLENRFRPVIFFVFYKPRVKHLTLGLFLLSTNINKIFKRLFYFGGNRYE</sequence>
<dbReference type="SUPFAM" id="SSF47413">
    <property type="entry name" value="lambda repressor-like DNA-binding domains"/>
    <property type="match status" value="1"/>
</dbReference>
<proteinExistence type="predicted"/>
<dbReference type="GO" id="GO:0003677">
    <property type="term" value="F:DNA binding"/>
    <property type="evidence" value="ECO:0007669"/>
    <property type="project" value="InterPro"/>
</dbReference>
<dbReference type="CDD" id="cd00093">
    <property type="entry name" value="HTH_XRE"/>
    <property type="match status" value="1"/>
</dbReference>
<evidence type="ECO:0000313" key="3">
    <source>
        <dbReference type="Proteomes" id="UP000070539"/>
    </source>
</evidence>
<keyword evidence="3" id="KW-1185">Reference proteome</keyword>
<organism evidence="2 3">
    <name type="scientific">Anaerotignum neopropionicum</name>
    <dbReference type="NCBI Taxonomy" id="36847"/>
    <lineage>
        <taxon>Bacteria</taxon>
        <taxon>Bacillati</taxon>
        <taxon>Bacillota</taxon>
        <taxon>Clostridia</taxon>
        <taxon>Lachnospirales</taxon>
        <taxon>Anaerotignaceae</taxon>
        <taxon>Anaerotignum</taxon>
    </lineage>
</organism>
<comment type="caution">
    <text evidence="2">The sequence shown here is derived from an EMBL/GenBank/DDBJ whole genome shotgun (WGS) entry which is preliminary data.</text>
</comment>
<dbReference type="AlphaFoldDB" id="A0A136WF26"/>
<gene>
    <name evidence="2" type="ORF">CLNEO_14910</name>
</gene>
<dbReference type="STRING" id="36847.CLNEO_14910"/>
<dbReference type="InterPro" id="IPR010982">
    <property type="entry name" value="Lambda_DNA-bd_dom_sf"/>
</dbReference>